<name>A0ABW8BB95_9ACTN</name>
<evidence type="ECO:0000313" key="10">
    <source>
        <dbReference type="Proteomes" id="UP001614264"/>
    </source>
</evidence>
<keyword evidence="2" id="KW-1003">Cell membrane</keyword>
<evidence type="ECO:0000256" key="3">
    <source>
        <dbReference type="ARBA" id="ARBA00022692"/>
    </source>
</evidence>
<dbReference type="InterPro" id="IPR050250">
    <property type="entry name" value="Macrolide_Exporter_MacB"/>
</dbReference>
<dbReference type="RefSeq" id="WP_399592300.1">
    <property type="nucleotide sequence ID" value="NZ_JBITPR010000035.1"/>
</dbReference>
<dbReference type="PANTHER" id="PTHR30572:SF4">
    <property type="entry name" value="ABC TRANSPORTER PERMEASE YTRF"/>
    <property type="match status" value="1"/>
</dbReference>
<reference evidence="9 10" key="1">
    <citation type="submission" date="2024-07" db="EMBL/GenBank/DDBJ databases">
        <title>Whole genome sequencing of Prodigiosin pigment-producing Streptomyces salinarius isolated from rhizosphere soil of Arachis hypogaea.</title>
        <authorList>
            <person name="Vidhya A."/>
            <person name="Ramya S."/>
        </authorList>
    </citation>
    <scope>NUCLEOTIDE SEQUENCE [LARGE SCALE GENOMIC DNA]</scope>
    <source>
        <strain evidence="9 10">VRMG2420</strain>
    </source>
</reference>
<keyword evidence="5 7" id="KW-0472">Membrane</keyword>
<feature type="domain" description="ABC3 transporter permease C-terminal" evidence="8">
    <location>
        <begin position="734"/>
        <end position="845"/>
    </location>
</feature>
<feature type="domain" description="ABC3 transporter permease C-terminal" evidence="8">
    <location>
        <begin position="290"/>
        <end position="411"/>
    </location>
</feature>
<feature type="transmembrane region" description="Helical" evidence="7">
    <location>
        <begin position="291"/>
        <end position="312"/>
    </location>
</feature>
<organism evidence="9 10">
    <name type="scientific">Streptomyces salinarius</name>
    <dbReference type="NCBI Taxonomy" id="2762598"/>
    <lineage>
        <taxon>Bacteria</taxon>
        <taxon>Bacillati</taxon>
        <taxon>Actinomycetota</taxon>
        <taxon>Actinomycetes</taxon>
        <taxon>Kitasatosporales</taxon>
        <taxon>Streptomycetaceae</taxon>
        <taxon>Streptomyces</taxon>
    </lineage>
</organism>
<feature type="transmembrane region" description="Helical" evidence="7">
    <location>
        <begin position="431"/>
        <end position="451"/>
    </location>
</feature>
<keyword evidence="4 7" id="KW-1133">Transmembrane helix</keyword>
<evidence type="ECO:0000256" key="6">
    <source>
        <dbReference type="ARBA" id="ARBA00038076"/>
    </source>
</evidence>
<dbReference type="InterPro" id="IPR003838">
    <property type="entry name" value="ABC3_permease_C"/>
</dbReference>
<evidence type="ECO:0000256" key="5">
    <source>
        <dbReference type="ARBA" id="ARBA00023136"/>
    </source>
</evidence>
<evidence type="ECO:0000256" key="2">
    <source>
        <dbReference type="ARBA" id="ARBA00022475"/>
    </source>
</evidence>
<evidence type="ECO:0000256" key="7">
    <source>
        <dbReference type="SAM" id="Phobius"/>
    </source>
</evidence>
<feature type="transmembrane region" description="Helical" evidence="7">
    <location>
        <begin position="20"/>
        <end position="41"/>
    </location>
</feature>
<feature type="transmembrane region" description="Helical" evidence="7">
    <location>
        <begin position="510"/>
        <end position="530"/>
    </location>
</feature>
<dbReference type="Proteomes" id="UP001614264">
    <property type="component" value="Unassembled WGS sequence"/>
</dbReference>
<gene>
    <name evidence="9" type="ORF">AB4829_12455</name>
</gene>
<feature type="transmembrane region" description="Helical" evidence="7">
    <location>
        <begin position="463"/>
        <end position="489"/>
    </location>
</feature>
<evidence type="ECO:0000313" key="9">
    <source>
        <dbReference type="EMBL" id="MFI7871401.1"/>
    </source>
</evidence>
<evidence type="ECO:0000256" key="1">
    <source>
        <dbReference type="ARBA" id="ARBA00004651"/>
    </source>
</evidence>
<evidence type="ECO:0000256" key="4">
    <source>
        <dbReference type="ARBA" id="ARBA00022989"/>
    </source>
</evidence>
<keyword evidence="10" id="KW-1185">Reference proteome</keyword>
<evidence type="ECO:0000259" key="8">
    <source>
        <dbReference type="Pfam" id="PF02687"/>
    </source>
</evidence>
<feature type="transmembrane region" description="Helical" evidence="7">
    <location>
        <begin position="778"/>
        <end position="800"/>
    </location>
</feature>
<feature type="transmembrane region" description="Helical" evidence="7">
    <location>
        <begin position="730"/>
        <end position="757"/>
    </location>
</feature>
<sequence>MSLKPNGLARAAVRFKPASFVGTFVALMMSALVVAACGVLLETGIRASVPAERYANAPVVAAADQSARVVADTVDGPEVTEFPLPDTARVDTGLAAKAAGAPGAAAAVPDFTFPVHGLPAHGFPENGGDGPAGALTGHGWGSHVFTGTSLSQGAAPRAGEVVLGADTARAARAGVGDTVVLETADGRAGFRVSGLAEAGAGDTARDGAGSGGATAWFADAEAPVLAGHPGKADAIAVMAEDGVDPHALAAAVEKALTGSGAQTLTGDDRGEVEDHGLAYAKETLFAVGGSFGGIATLVAVFTAAGTVALSVGQRTREFALLRAVGATPRQIRRAVAAEALLVAPLAGLLGCLPGIGLAHWWFGQMQDRGAVPEAVDVHVSGFPLLAAVGLGLLTALGAGWAAGRRPARIKPGQALAEASVERLRPGVVRTVLGLAAVGGGSVLAGVAASSAGADAANASLGVVMLFMLAVALLGPILARLCAALFGLLLRGGGASASLAAANSRTNSRRLASAITPIVLAMAFASTLVFMHTSESHVASEQLRDGITADHVVTAPAGLPGDAVARAARAPGVDAAVSLLDTQVLVPVRGGGETSLQATAVQGVSGSAARLARVQDLDVREGSLDRVGEGRVAIDRTLATAADVGLGDELSLLLPDGTKAAPEVVAVYGRGLGLPAVTMDRASLAGHVTSAFADTLLVSGGDAEALGALGEVTDASGYALAQNVDREFGAWANYMMAAVLGGFAAVAAVNTLVMTVLDRRRELRTLRLVGSTRRQVLRMLGWESLLVSTAGVALGTAIAMITLTPMMRGLTGELPHVPPLLYAAFAATAAALALTAAILPARAALRERGA</sequence>
<comment type="caution">
    <text evidence="9">The sequence shown here is derived from an EMBL/GenBank/DDBJ whole genome shotgun (WGS) entry which is preliminary data.</text>
</comment>
<feature type="transmembrane region" description="Helical" evidence="7">
    <location>
        <begin position="820"/>
        <end position="844"/>
    </location>
</feature>
<accession>A0ABW8BB95</accession>
<feature type="transmembrane region" description="Helical" evidence="7">
    <location>
        <begin position="339"/>
        <end position="362"/>
    </location>
</feature>
<proteinExistence type="inferred from homology"/>
<feature type="transmembrane region" description="Helical" evidence="7">
    <location>
        <begin position="382"/>
        <end position="403"/>
    </location>
</feature>
<comment type="similarity">
    <text evidence="6">Belongs to the ABC-4 integral membrane protein family.</text>
</comment>
<protein>
    <submittedName>
        <fullName evidence="9">FtsX-like permease family protein</fullName>
    </submittedName>
</protein>
<dbReference type="Pfam" id="PF02687">
    <property type="entry name" value="FtsX"/>
    <property type="match status" value="2"/>
</dbReference>
<keyword evidence="3 7" id="KW-0812">Transmembrane</keyword>
<dbReference type="PANTHER" id="PTHR30572">
    <property type="entry name" value="MEMBRANE COMPONENT OF TRANSPORTER-RELATED"/>
    <property type="match status" value="1"/>
</dbReference>
<dbReference type="EMBL" id="JBITPR010000035">
    <property type="protein sequence ID" value="MFI7871401.1"/>
    <property type="molecule type" value="Genomic_DNA"/>
</dbReference>
<comment type="subcellular location">
    <subcellularLocation>
        <location evidence="1">Cell membrane</location>
        <topology evidence="1">Multi-pass membrane protein</topology>
    </subcellularLocation>
</comment>